<name>A0A9W9YY23_9CNID</name>
<evidence type="ECO:0000256" key="3">
    <source>
        <dbReference type="ARBA" id="ARBA00022723"/>
    </source>
</evidence>
<evidence type="ECO:0000313" key="12">
    <source>
        <dbReference type="Proteomes" id="UP001163046"/>
    </source>
</evidence>
<accession>A0A9W9YY23</accession>
<feature type="binding site" evidence="9">
    <location>
        <position position="244"/>
    </location>
    <ligand>
        <name>Zn(2+)</name>
        <dbReference type="ChEBI" id="CHEBI:29105"/>
        <note>catalytic</note>
    </ligand>
</feature>
<dbReference type="GO" id="GO:0046872">
    <property type="term" value="F:metal ion binding"/>
    <property type="evidence" value="ECO:0007669"/>
    <property type="project" value="UniProtKB-KW"/>
</dbReference>
<comment type="caution">
    <text evidence="11">The sequence shown here is derived from an EMBL/GenBank/DDBJ whole genome shotgun (WGS) entry which is preliminary data.</text>
</comment>
<feature type="active site" evidence="8">
    <location>
        <position position="241"/>
    </location>
</feature>
<sequence>MAAEGVLFKCAILLSLAAFCSLSNEPIREHDEIIRHIVLEPSHIIKRRSIDQPLRMSLDFLDISKLENPNVVKDILQQAREYFSRTLKVRKTASKILLQRSCTNKSFVLKNADGTGPGNVRFCDGGCNTSRMLCGPIEVPQHDLDQCRSCDQNGQHCRINDTRPEFTAGEGHSNTDFILYVTAVANGNCDSATTLAYGSACQQESALDRPVVGFINICPEKVTVSELRSSYSEVLATIKHEIFHALGFAPSLYAFYRNQSGDPLTPRRRNGLPRYYDKTLKHYKWSEETAKDVTRTNWLTRTGELRHTVHMMVTPKVKQEAQRHFNCSTLEGAELENQGGNGTVLAHWEKRVFENEGMTGVFTQNSAFSRLTLALMEDTGWYKVDYSMAEPLYWGKNLGCLFAKNSCGAWMKAQLNAGKTTAPFCNKLKQKGNLKTGCSVDRTSVATCNLVKYNEKLDEEFQNFFSGSIPGIAGSEETYGGAVYLADYCSYYQAFTWTKKGKDIRSSSCISQHNNLEQDKNYAVESYGSNSGCFEQLGKWTRRKCGVRWTAANWGSGCYKYICEPDSLKIDIIGYKFKCFHKGQHINISVQQHNWEYNGVLVCPSCQEVCSNSGIECPAEVKPAPKNSQPIPKVSPVACSQCSILLQQVLGHQMLLILVYKFAVSVISGF</sequence>
<dbReference type="GO" id="GO:0016020">
    <property type="term" value="C:membrane"/>
    <property type="evidence" value="ECO:0007669"/>
    <property type="project" value="InterPro"/>
</dbReference>
<dbReference type="PANTHER" id="PTHR10942:SF0">
    <property type="entry name" value="LEISHMANOLYSIN-LIKE PEPTIDASE"/>
    <property type="match status" value="1"/>
</dbReference>
<organism evidence="11 12">
    <name type="scientific">Desmophyllum pertusum</name>
    <dbReference type="NCBI Taxonomy" id="174260"/>
    <lineage>
        <taxon>Eukaryota</taxon>
        <taxon>Metazoa</taxon>
        <taxon>Cnidaria</taxon>
        <taxon>Anthozoa</taxon>
        <taxon>Hexacorallia</taxon>
        <taxon>Scleractinia</taxon>
        <taxon>Caryophylliina</taxon>
        <taxon>Caryophylliidae</taxon>
        <taxon>Desmophyllum</taxon>
    </lineage>
</organism>
<protein>
    <recommendedName>
        <fullName evidence="7 10">Leishmanolysin-like peptidase</fullName>
        <ecNumber evidence="10">3.4.24.-</ecNumber>
    </recommendedName>
</protein>
<keyword evidence="10" id="KW-0732">Signal</keyword>
<dbReference type="GO" id="GO:0006508">
    <property type="term" value="P:proteolysis"/>
    <property type="evidence" value="ECO:0007669"/>
    <property type="project" value="UniProtKB-KW"/>
</dbReference>
<dbReference type="Gene3D" id="2.10.55.10">
    <property type="entry name" value="Leishmanolysin domain 3"/>
    <property type="match status" value="1"/>
</dbReference>
<dbReference type="FunFam" id="3.90.132.10:FF:000001">
    <property type="entry name" value="leishmanolysin-like peptidase isoform X2"/>
    <property type="match status" value="1"/>
</dbReference>
<dbReference type="GO" id="GO:0004222">
    <property type="term" value="F:metalloendopeptidase activity"/>
    <property type="evidence" value="ECO:0007669"/>
    <property type="project" value="UniProtKB-UniRule"/>
</dbReference>
<evidence type="ECO:0000313" key="11">
    <source>
        <dbReference type="EMBL" id="KAJ7369804.1"/>
    </source>
</evidence>
<dbReference type="PANTHER" id="PTHR10942">
    <property type="entry name" value="LEISHMANOLYSIN-LIKE PEPTIDASE"/>
    <property type="match status" value="1"/>
</dbReference>
<evidence type="ECO:0000256" key="8">
    <source>
        <dbReference type="PIRSR" id="PIRSR601577-1"/>
    </source>
</evidence>
<gene>
    <name evidence="11" type="ORF">OS493_036320</name>
</gene>
<comment type="cofactor">
    <cofactor evidence="9 10">
        <name>Zn(2+)</name>
        <dbReference type="ChEBI" id="CHEBI:29105"/>
    </cofactor>
    <text evidence="9 10">Binds 1 zinc ion per subunit.</text>
</comment>
<evidence type="ECO:0000256" key="1">
    <source>
        <dbReference type="ARBA" id="ARBA00005860"/>
    </source>
</evidence>
<evidence type="ECO:0000256" key="6">
    <source>
        <dbReference type="ARBA" id="ARBA00023049"/>
    </source>
</evidence>
<feature type="binding site" evidence="9">
    <location>
        <position position="240"/>
    </location>
    <ligand>
        <name>Zn(2+)</name>
        <dbReference type="ChEBI" id="CHEBI:29105"/>
        <note>catalytic</note>
    </ligand>
</feature>
<dbReference type="EMBL" id="MU826885">
    <property type="protein sequence ID" value="KAJ7369804.1"/>
    <property type="molecule type" value="Genomic_DNA"/>
</dbReference>
<feature type="binding site" evidence="9">
    <location>
        <position position="347"/>
    </location>
    <ligand>
        <name>Zn(2+)</name>
        <dbReference type="ChEBI" id="CHEBI:29105"/>
        <note>catalytic</note>
    </ligand>
</feature>
<dbReference type="Proteomes" id="UP001163046">
    <property type="component" value="Unassembled WGS sequence"/>
</dbReference>
<dbReference type="SUPFAM" id="SSF55486">
    <property type="entry name" value="Metalloproteases ('zincins'), catalytic domain"/>
    <property type="match status" value="1"/>
</dbReference>
<evidence type="ECO:0000256" key="10">
    <source>
        <dbReference type="RuleBase" id="RU366077"/>
    </source>
</evidence>
<feature type="signal peptide" evidence="10">
    <location>
        <begin position="1"/>
        <end position="22"/>
    </location>
</feature>
<comment type="similarity">
    <text evidence="1 10">Belongs to the peptidase M8 family.</text>
</comment>
<evidence type="ECO:0000256" key="2">
    <source>
        <dbReference type="ARBA" id="ARBA00022670"/>
    </source>
</evidence>
<dbReference type="Gene3D" id="3.90.132.10">
    <property type="entry name" value="Leishmanolysin , domain 2"/>
    <property type="match status" value="1"/>
</dbReference>
<keyword evidence="2 10" id="KW-0645">Protease</keyword>
<evidence type="ECO:0000256" key="4">
    <source>
        <dbReference type="ARBA" id="ARBA00022801"/>
    </source>
</evidence>
<keyword evidence="6 9" id="KW-0482">Metalloprotease</keyword>
<dbReference type="GO" id="GO:0007155">
    <property type="term" value="P:cell adhesion"/>
    <property type="evidence" value="ECO:0007669"/>
    <property type="project" value="InterPro"/>
</dbReference>
<feature type="chain" id="PRO_5041017251" description="Leishmanolysin-like peptidase" evidence="10">
    <location>
        <begin position="23"/>
        <end position="670"/>
    </location>
</feature>
<proteinExistence type="inferred from homology"/>
<dbReference type="InterPro" id="IPR001577">
    <property type="entry name" value="Peptidase_M8"/>
</dbReference>
<dbReference type="GO" id="GO:0005737">
    <property type="term" value="C:cytoplasm"/>
    <property type="evidence" value="ECO:0007669"/>
    <property type="project" value="TreeGrafter"/>
</dbReference>
<evidence type="ECO:0000256" key="7">
    <source>
        <dbReference type="ARBA" id="ARBA00039717"/>
    </source>
</evidence>
<dbReference type="EC" id="3.4.24.-" evidence="10"/>
<evidence type="ECO:0000256" key="9">
    <source>
        <dbReference type="PIRSR" id="PIRSR601577-2"/>
    </source>
</evidence>
<dbReference type="AlphaFoldDB" id="A0A9W9YY23"/>
<dbReference type="Pfam" id="PF01457">
    <property type="entry name" value="Peptidase_M8"/>
    <property type="match status" value="1"/>
</dbReference>
<dbReference type="Gene3D" id="3.10.170.20">
    <property type="match status" value="1"/>
</dbReference>
<evidence type="ECO:0000256" key="5">
    <source>
        <dbReference type="ARBA" id="ARBA00022833"/>
    </source>
</evidence>
<keyword evidence="4 10" id="KW-0378">Hydrolase</keyword>
<keyword evidence="12" id="KW-1185">Reference proteome</keyword>
<dbReference type="OrthoDB" id="527990at2759"/>
<keyword evidence="3 9" id="KW-0479">Metal-binding</keyword>
<reference evidence="11" key="1">
    <citation type="submission" date="2023-01" db="EMBL/GenBank/DDBJ databases">
        <title>Genome assembly of the deep-sea coral Lophelia pertusa.</title>
        <authorList>
            <person name="Herrera S."/>
            <person name="Cordes E."/>
        </authorList>
    </citation>
    <scope>NUCLEOTIDE SEQUENCE</scope>
    <source>
        <strain evidence="11">USNM1676648</strain>
        <tissue evidence="11">Polyp</tissue>
    </source>
</reference>
<keyword evidence="5 9" id="KW-0862">Zinc</keyword>